<evidence type="ECO:0000256" key="3">
    <source>
        <dbReference type="ARBA" id="ARBA00022737"/>
    </source>
</evidence>
<feature type="compositionally biased region" description="Low complexity" evidence="7">
    <location>
        <begin position="1212"/>
        <end position="1221"/>
    </location>
</feature>
<keyword evidence="3" id="KW-0677">Repeat</keyword>
<dbReference type="GO" id="GO:0046785">
    <property type="term" value="P:microtubule polymerization"/>
    <property type="evidence" value="ECO:0007669"/>
    <property type="project" value="InterPro"/>
</dbReference>
<dbReference type="GO" id="GO:0005856">
    <property type="term" value="C:cytoskeleton"/>
    <property type="evidence" value="ECO:0007669"/>
    <property type="project" value="UniProtKB-SubCell"/>
</dbReference>
<dbReference type="GO" id="GO:0051010">
    <property type="term" value="F:microtubule plus-end binding"/>
    <property type="evidence" value="ECO:0007669"/>
    <property type="project" value="InterPro"/>
</dbReference>
<dbReference type="InterPro" id="IPR011989">
    <property type="entry name" value="ARM-like"/>
</dbReference>
<protein>
    <recommendedName>
        <fullName evidence="8">TOG domain-containing protein</fullName>
    </recommendedName>
</protein>
<feature type="compositionally biased region" description="Polar residues" evidence="7">
    <location>
        <begin position="856"/>
        <end position="869"/>
    </location>
</feature>
<dbReference type="GO" id="GO:0061863">
    <property type="term" value="F:microtubule plus end polymerase"/>
    <property type="evidence" value="ECO:0007669"/>
    <property type="project" value="InterPro"/>
</dbReference>
<feature type="domain" description="TOG" evidence="8">
    <location>
        <begin position="19"/>
        <end position="240"/>
    </location>
</feature>
<dbReference type="InterPro" id="IPR021133">
    <property type="entry name" value="HEAT_type_2"/>
</dbReference>
<dbReference type="PROSITE" id="PS50077">
    <property type="entry name" value="HEAT_REPEAT"/>
    <property type="match status" value="1"/>
</dbReference>
<keyword evidence="4" id="KW-0206">Cytoskeleton</keyword>
<evidence type="ECO:0000256" key="6">
    <source>
        <dbReference type="PROSITE-ProRule" id="PRU00103"/>
    </source>
</evidence>
<dbReference type="OrthoDB" id="205662at2759"/>
<feature type="compositionally biased region" description="Polar residues" evidence="7">
    <location>
        <begin position="838"/>
        <end position="847"/>
    </location>
</feature>
<evidence type="ECO:0000256" key="4">
    <source>
        <dbReference type="ARBA" id="ARBA00023212"/>
    </source>
</evidence>
<dbReference type="InterPro" id="IPR048491">
    <property type="entry name" value="XMAP215_CLASP_TOG"/>
</dbReference>
<proteinExistence type="inferred from homology"/>
<dbReference type="GO" id="GO:0030951">
    <property type="term" value="P:establishment or maintenance of microtubule cytoskeleton polarity"/>
    <property type="evidence" value="ECO:0007669"/>
    <property type="project" value="InterPro"/>
</dbReference>
<feature type="domain" description="TOG" evidence="8">
    <location>
        <begin position="588"/>
        <end position="827"/>
    </location>
</feature>
<dbReference type="InterPro" id="IPR045110">
    <property type="entry name" value="XMAP215"/>
</dbReference>
<dbReference type="EMBL" id="AUPL01001084">
    <property type="protein sequence ID" value="ESL11175.1"/>
    <property type="molecule type" value="Genomic_DNA"/>
</dbReference>
<feature type="compositionally biased region" description="Polar residues" evidence="7">
    <location>
        <begin position="1476"/>
        <end position="1505"/>
    </location>
</feature>
<dbReference type="Gene3D" id="1.25.10.10">
    <property type="entry name" value="Leucine-rich Repeat Variant"/>
    <property type="match status" value="4"/>
</dbReference>
<dbReference type="VEuPathDB" id="TriTrypDB:TRSC58_01084"/>
<dbReference type="GO" id="GO:0007051">
    <property type="term" value="P:spindle organization"/>
    <property type="evidence" value="ECO:0007669"/>
    <property type="project" value="InterPro"/>
</dbReference>
<evidence type="ECO:0000256" key="5">
    <source>
        <dbReference type="ARBA" id="ARBA00025722"/>
    </source>
</evidence>
<evidence type="ECO:0000259" key="8">
    <source>
        <dbReference type="SMART" id="SM01349"/>
    </source>
</evidence>
<keyword evidence="2" id="KW-0963">Cytoplasm</keyword>
<evidence type="ECO:0000256" key="1">
    <source>
        <dbReference type="ARBA" id="ARBA00004245"/>
    </source>
</evidence>
<comment type="caution">
    <text evidence="9">The sequence shown here is derived from an EMBL/GenBank/DDBJ whole genome shotgun (WGS) entry which is preliminary data.</text>
</comment>
<comment type="similarity">
    <text evidence="5">Belongs to the TOG/XMAP215 family.</text>
</comment>
<feature type="domain" description="TOG" evidence="8">
    <location>
        <begin position="278"/>
        <end position="515"/>
    </location>
</feature>
<feature type="region of interest" description="Disordered" evidence="7">
    <location>
        <begin position="882"/>
        <end position="901"/>
    </location>
</feature>
<reference evidence="9 10" key="1">
    <citation type="submission" date="2013-07" db="EMBL/GenBank/DDBJ databases">
        <authorList>
            <person name="Stoco P.H."/>
            <person name="Wagner G."/>
            <person name="Gerber A."/>
            <person name="Zaha A."/>
            <person name="Thompson C."/>
            <person name="Bartholomeu D.C."/>
            <person name="Luckemeyer D.D."/>
            <person name="Bahia D."/>
            <person name="Loreto E."/>
            <person name="Prestes E.B."/>
            <person name="Lima F.M."/>
            <person name="Rodrigues-Luiz G."/>
            <person name="Vallejo G.A."/>
            <person name="Filho J.F."/>
            <person name="Monteiro K.M."/>
            <person name="Tyler K.M."/>
            <person name="de Almeida L.G."/>
            <person name="Ortiz M.F."/>
            <person name="Siervo M.A."/>
            <person name="de Moraes M.H."/>
            <person name="Cunha O.L."/>
            <person name="Mendonca-Neto R."/>
            <person name="Silva R."/>
            <person name="Teixeira S.M."/>
            <person name="Murta S.M."/>
            <person name="Sincero T.C."/>
            <person name="Mendes T.A."/>
            <person name="Urmenyi T.P."/>
            <person name="Silva V.G."/>
            <person name="da Rocha W.D."/>
            <person name="Andersson B."/>
            <person name="Romanha A.J."/>
            <person name="Steindel M."/>
            <person name="de Vasconcelos A.T."/>
            <person name="Grisard E.C."/>
        </authorList>
    </citation>
    <scope>NUCLEOTIDE SEQUENCE [LARGE SCALE GENOMIC DNA]</scope>
    <source>
        <strain evidence="9 10">SC58</strain>
    </source>
</reference>
<dbReference type="PANTHER" id="PTHR12609">
    <property type="entry name" value="MICROTUBULE ASSOCIATED PROTEIN XMAP215"/>
    <property type="match status" value="1"/>
</dbReference>
<dbReference type="InterPro" id="IPR016024">
    <property type="entry name" value="ARM-type_fold"/>
</dbReference>
<feature type="domain" description="TOG" evidence="8">
    <location>
        <begin position="896"/>
        <end position="1132"/>
    </location>
</feature>
<feature type="region of interest" description="Disordered" evidence="7">
    <location>
        <begin position="830"/>
        <end position="870"/>
    </location>
</feature>
<gene>
    <name evidence="9" type="ORF">TRSC58_01084</name>
</gene>
<dbReference type="Proteomes" id="UP000031737">
    <property type="component" value="Unassembled WGS sequence"/>
</dbReference>
<organism evidence="9 10">
    <name type="scientific">Trypanosoma rangeli SC58</name>
    <dbReference type="NCBI Taxonomy" id="429131"/>
    <lineage>
        <taxon>Eukaryota</taxon>
        <taxon>Discoba</taxon>
        <taxon>Euglenozoa</taxon>
        <taxon>Kinetoplastea</taxon>
        <taxon>Metakinetoplastina</taxon>
        <taxon>Trypanosomatida</taxon>
        <taxon>Trypanosomatidae</taxon>
        <taxon>Trypanosoma</taxon>
        <taxon>Herpetosoma</taxon>
    </lineage>
</organism>
<feature type="repeat" description="HEAT" evidence="6">
    <location>
        <begin position="1069"/>
        <end position="1106"/>
    </location>
</feature>
<name>A0A061JA10_TRYRA</name>
<evidence type="ECO:0000256" key="2">
    <source>
        <dbReference type="ARBA" id="ARBA00022490"/>
    </source>
</evidence>
<evidence type="ECO:0000313" key="9">
    <source>
        <dbReference type="EMBL" id="ESL11175.1"/>
    </source>
</evidence>
<dbReference type="Pfam" id="PF21041">
    <property type="entry name" value="XMAP215_CLASP_TOG"/>
    <property type="match status" value="1"/>
</dbReference>
<accession>A0A061JA10</accession>
<dbReference type="InterPro" id="IPR034085">
    <property type="entry name" value="TOG"/>
</dbReference>
<dbReference type="SMART" id="SM01349">
    <property type="entry name" value="TOG"/>
    <property type="match status" value="4"/>
</dbReference>
<keyword evidence="10" id="KW-1185">Reference proteome</keyword>
<feature type="region of interest" description="Disordered" evidence="7">
    <location>
        <begin position="1476"/>
        <end position="1516"/>
    </location>
</feature>
<dbReference type="SUPFAM" id="SSF48371">
    <property type="entry name" value="ARM repeat"/>
    <property type="match status" value="2"/>
</dbReference>
<comment type="subcellular location">
    <subcellularLocation>
        <location evidence="1">Cytoplasm</location>
        <location evidence="1">Cytoskeleton</location>
    </subcellularLocation>
</comment>
<feature type="region of interest" description="Disordered" evidence="7">
    <location>
        <begin position="1153"/>
        <end position="1221"/>
    </location>
</feature>
<evidence type="ECO:0000313" key="10">
    <source>
        <dbReference type="Proteomes" id="UP000031737"/>
    </source>
</evidence>
<feature type="compositionally biased region" description="Polar residues" evidence="7">
    <location>
        <begin position="1186"/>
        <end position="1201"/>
    </location>
</feature>
<evidence type="ECO:0000256" key="7">
    <source>
        <dbReference type="SAM" id="MobiDB-lite"/>
    </source>
</evidence>
<sequence>MQHDDIVVSSTPCVVADTAALPSEDFSSLPLDALLTHKNWKARREGFERVRDSPNELKAHLLDKRKKIMGEGNAAAQEALFEALSALVNVCDDNNLNILAGEPLKVVIEKGITGRPRAVQASLKFVLDLVGAAKQTEVFDVLLPAFSHKTPKNRLAAAQLCARIVGDYGVAGLPTKSILKAMQPLFNDANAQVRKEAALLCCQCYKFIGAAIKGFLTDLREVQLQELETLFEEVVLGEAPQRNIRGVLSTTPVKPAVPVAHLVTHNGTSNDLSDEAYELCDEAPVLSRLPRNFYRVALDKSAKWQDRVAMVQDNLLLFIAVPKLRLKDDYHELAGMVRELLLDPQAPLMLIGFKCIQELARALRATFSPHARSYLNPLFDKMKDKKTSVLEHITTTLEALIRYKCITLEQCQDEIELTAQSRVPNQRLALIHWLIRLTDKLDCSYFCRLSRAQGMLSRLMNDEKVEIREAACVLISKFITLLGEANFQPLLTSLDEKQRSKVATAISSAANLQCTPSISPAKKTQRLELRERPSSVVLRSLSVGEMNTSSLAGVPLRGQRHFSAIPRQSSPEVWKKHSVDDSVSLESTLPSKEEVFKHMLGLMNGNMTVLPLLRSKEWGNRQKGVMCIQALVDEWTEEACTKYLDTVLVYLRVDPGWRESIFQVFQSMLGVLQALVTRATVVSAGASYAIITGCTCRLTEPKNRAVVRELITHIARRQGIAFVMRHLIEEVTSVKTPRLMQECNEYMIQLLQTFTSSQVDARGVVDYVKLHCFGQQSPAVRASGVMLLVALRAHTGPVIDNYINTACSALRGAYEEGLAQSNGIKVACRGTESRDVQRTPSPVSPSRAQKAESRQSARTGRQNSTSPTAAFSHVENRAVVSCRGDCPTQSPARNEEGSMRADVSQQLIALTKQITTATDWRIRLDGVKRVEEVMHANNKNIAPNMVMEVLRALRSRFDEANKNFVIDVLRTISVVVESAGPEACRPGFKSILQGVLGMLGDQKMNLREEATNVAYAALDCLGLDTVLQCMLKPLTSESHACNQSALEIIESGFQKEPDAVVSRQVIFSLVPAVVRLCMSRILEVRLGAERVIGKFISLVGDEVVLRAVQSLRPAEQQSVMAPIERQVQLFLRSTDDEEARRTSTFVSLFSAQGPAACTPRSPPSPRTASRNMSASHRSTDLPLQLQGGQSSHTASQRSSTGKEAIPSPVPPQASSSAPSPQIASLHNYNEELLSIQEIMVGLRSASVSTAANTCAEFLKRIQNDEVCGTPEMIQVMVERLYENIRFFDVALALGLIRCLKAIFERPHFTQWCHSSLLFRMLGMIFDCLLSEAFSLHEEVIKALNNMTLTLLEGCPGNEVFSALMSRMTRYSEIYTASGKKTDLKYIQVTVKCLMRLDFDTVSPDNVVLCCHEYLLQHPPSAFRNLDDLSIRTVKTILQDLSRRCGPPLLAVANRLVGTQNLVTHFIRACLENQERSAQVSSENGQQSPGDANRQPQNRESSQQCTVSPSRPVRPRRGQNVYIDPAATIPQPQTLSSAQGTLLSAVEEKSMSSIFARIRNHLTSNQGIEELYAFLKQRPKSPEFDQQFHRCSEAFRSYIKRKLERQMQEDTKKVPGFLLPEVLRSTP</sequence>